<dbReference type="SMART" id="SM00173">
    <property type="entry name" value="RAS"/>
    <property type="match status" value="1"/>
</dbReference>
<evidence type="ECO:0000256" key="1">
    <source>
        <dbReference type="ARBA" id="ARBA00022741"/>
    </source>
</evidence>
<organism evidence="2 3">
    <name type="scientific">Tritrichomonas foetus</name>
    <dbReference type="NCBI Taxonomy" id="1144522"/>
    <lineage>
        <taxon>Eukaryota</taxon>
        <taxon>Metamonada</taxon>
        <taxon>Parabasalia</taxon>
        <taxon>Tritrichomonadida</taxon>
        <taxon>Tritrichomonadidae</taxon>
        <taxon>Tritrichomonas</taxon>
    </lineage>
</organism>
<protein>
    <submittedName>
        <fullName evidence="2">Ras-related protein RABG3b</fullName>
    </submittedName>
</protein>
<comment type="caution">
    <text evidence="2">The sequence shown here is derived from an EMBL/GenBank/DDBJ whole genome shotgun (WGS) entry which is preliminary data.</text>
</comment>
<proteinExistence type="predicted"/>
<dbReference type="EMBL" id="MLAK01000519">
    <property type="protein sequence ID" value="OHT13482.1"/>
    <property type="molecule type" value="Genomic_DNA"/>
</dbReference>
<dbReference type="InterPro" id="IPR001806">
    <property type="entry name" value="Small_GTPase"/>
</dbReference>
<dbReference type="PROSITE" id="PS51419">
    <property type="entry name" value="RAB"/>
    <property type="match status" value="1"/>
</dbReference>
<dbReference type="PROSITE" id="PS51420">
    <property type="entry name" value="RHO"/>
    <property type="match status" value="1"/>
</dbReference>
<dbReference type="RefSeq" id="XP_068366618.1">
    <property type="nucleotide sequence ID" value="XM_068498925.1"/>
</dbReference>
<dbReference type="GO" id="GO:0005525">
    <property type="term" value="F:GTP binding"/>
    <property type="evidence" value="ECO:0007669"/>
    <property type="project" value="InterPro"/>
</dbReference>
<keyword evidence="1" id="KW-0547">Nucleotide-binding</keyword>
<accession>A0A1J4KQW1</accession>
<dbReference type="SUPFAM" id="SSF52540">
    <property type="entry name" value="P-loop containing nucleoside triphosphate hydrolases"/>
    <property type="match status" value="1"/>
</dbReference>
<dbReference type="Gene3D" id="3.40.50.300">
    <property type="entry name" value="P-loop containing nucleotide triphosphate hydrolases"/>
    <property type="match status" value="1"/>
</dbReference>
<dbReference type="InterPro" id="IPR027417">
    <property type="entry name" value="P-loop_NTPase"/>
</dbReference>
<reference evidence="2" key="1">
    <citation type="submission" date="2016-10" db="EMBL/GenBank/DDBJ databases">
        <authorList>
            <person name="Benchimol M."/>
            <person name="Almeida L.G."/>
            <person name="Vasconcelos A.T."/>
            <person name="Perreira-Neves A."/>
            <person name="Rosa I.A."/>
            <person name="Tasca T."/>
            <person name="Bogo M.R."/>
            <person name="de Souza W."/>
        </authorList>
    </citation>
    <scope>NUCLEOTIDE SEQUENCE [LARGE SCALE GENOMIC DNA]</scope>
    <source>
        <strain evidence="2">K</strain>
    </source>
</reference>
<dbReference type="AlphaFoldDB" id="A0A1J4KQW1"/>
<dbReference type="CDD" id="cd00154">
    <property type="entry name" value="Rab"/>
    <property type="match status" value="1"/>
</dbReference>
<gene>
    <name evidence="2" type="ORF">TRFO_16351</name>
</gene>
<dbReference type="InterPro" id="IPR005225">
    <property type="entry name" value="Small_GTP-bd"/>
</dbReference>
<dbReference type="Proteomes" id="UP000179807">
    <property type="component" value="Unassembled WGS sequence"/>
</dbReference>
<evidence type="ECO:0000313" key="3">
    <source>
        <dbReference type="Proteomes" id="UP000179807"/>
    </source>
</evidence>
<dbReference type="Pfam" id="PF00071">
    <property type="entry name" value="Ras"/>
    <property type="match status" value="1"/>
</dbReference>
<dbReference type="PRINTS" id="PR00449">
    <property type="entry name" value="RASTRNSFRMNG"/>
</dbReference>
<dbReference type="SMART" id="SM00175">
    <property type="entry name" value="RAB"/>
    <property type="match status" value="1"/>
</dbReference>
<sequence>MKDVLKILTIGSVGVGKTSLINTYIEDSYTPNESSTVAPSTIEKNKIKSNGDHVKLNIWDTAGQERFQNMCHHFYRDADVALICFDEKNKNSIDLWALRVREFAEPTTRIILVATKMDTFGDDSHLQNSDKNESNPVADFREYCSRKSEELGNVPFFETSSLARMGLNELFDYISEMEFSLPKKEKTIDIKDQENNSNPEKDGCNC</sequence>
<name>A0A1J4KQW1_9EUKA</name>
<dbReference type="OrthoDB" id="10020193at2759"/>
<dbReference type="VEuPathDB" id="TrichDB:TRFO_16351"/>
<dbReference type="SMART" id="SM00174">
    <property type="entry name" value="RHO"/>
    <property type="match status" value="1"/>
</dbReference>
<dbReference type="NCBIfam" id="TIGR00231">
    <property type="entry name" value="small_GTP"/>
    <property type="match status" value="1"/>
</dbReference>
<dbReference type="GeneID" id="94833629"/>
<keyword evidence="3" id="KW-1185">Reference proteome</keyword>
<dbReference type="PANTHER" id="PTHR47978">
    <property type="match status" value="1"/>
</dbReference>
<evidence type="ECO:0000313" key="2">
    <source>
        <dbReference type="EMBL" id="OHT13482.1"/>
    </source>
</evidence>
<dbReference type="GO" id="GO:0003924">
    <property type="term" value="F:GTPase activity"/>
    <property type="evidence" value="ECO:0007669"/>
    <property type="project" value="InterPro"/>
</dbReference>